<dbReference type="Pfam" id="PF19577">
    <property type="entry name" value="DcaP"/>
    <property type="match status" value="1"/>
</dbReference>
<gene>
    <name evidence="2" type="ORF">L3V18_08300</name>
    <name evidence="3" type="ORF">L3V18_18325</name>
</gene>
<feature type="signal peptide" evidence="1">
    <location>
        <begin position="1"/>
        <end position="27"/>
    </location>
</feature>
<name>A0ABS9HTD4_9GAMM</name>
<proteinExistence type="predicted"/>
<sequence>MSTRIARKRPLVAALTLALALPGFAHAQTAKEIELEARVAELEKMVQQLVQQQGVQQQAIQEQAAQQQAAQQVAQTAAAPKAQSTPILTGTPGGAFSYGGFIKLDAMVTDTSDGQIAEGSAGRMFYVPSTIPVAADGAEPDVDPYTDFGAQFSRFWFAADYTSDDGDKFRGYIEADLFGGGSNNLGNELSTNTHGITIRHAYVTWNNWLAGQTWTNFQDLGSLPDTVDFLGVTDGTIFVRQAQVRYTSGPWSFSLENPQTLVTDYQGTGRHTSGDNVMPDVTGRWTTKGDWGHFSVAGMLRQFKDGDETATGGALSVAGRFNIGDNDDIRYMVNAGSGLGRYMAFGMGTDVVADADGDIDAITGYGMFAGWRHVFGPKLRGNLIYSAAHYDNDPSLTGYGVTERSQSLRANLIYSPFPKLDIGAEVSYGQRSLEDDREGDLKRFHTTVKYSF</sequence>
<keyword evidence="1" id="KW-0732">Signal</keyword>
<keyword evidence="4" id="KW-1185">Reference proteome</keyword>
<protein>
    <submittedName>
        <fullName evidence="2">Porin</fullName>
    </submittedName>
</protein>
<evidence type="ECO:0000313" key="2">
    <source>
        <dbReference type="EMBL" id="MCF7221786.1"/>
    </source>
</evidence>
<comment type="caution">
    <text evidence="2">The sequence shown here is derived from an EMBL/GenBank/DDBJ whole genome shotgun (WGS) entry which is preliminary data.</text>
</comment>
<organism evidence="2 4">
    <name type="scientific">Marilutibacter chinensis</name>
    <dbReference type="NCBI Taxonomy" id="2912247"/>
    <lineage>
        <taxon>Bacteria</taxon>
        <taxon>Pseudomonadati</taxon>
        <taxon>Pseudomonadota</taxon>
        <taxon>Gammaproteobacteria</taxon>
        <taxon>Lysobacterales</taxon>
        <taxon>Lysobacteraceae</taxon>
        <taxon>Marilutibacter</taxon>
    </lineage>
</organism>
<evidence type="ECO:0000256" key="1">
    <source>
        <dbReference type="SAM" id="SignalP"/>
    </source>
</evidence>
<reference evidence="2 4" key="2">
    <citation type="submission" date="2022-01" db="EMBL/GenBank/DDBJ databases">
        <title>Lysobacter chinensis sp. nov., a bacterium isolated from cow dung compost.</title>
        <authorList>
            <person name="Liu Y."/>
        </authorList>
    </citation>
    <scope>NUCLEOTIDE SEQUENCE [LARGE SCALE GENOMIC DNA]</scope>
    <source>
        <strain evidence="2 4">TLK-CK17</strain>
    </source>
</reference>
<evidence type="ECO:0000313" key="3">
    <source>
        <dbReference type="EMBL" id="MCF7223722.1"/>
    </source>
</evidence>
<dbReference type="Proteomes" id="UP001430796">
    <property type="component" value="Unassembled WGS sequence"/>
</dbReference>
<evidence type="ECO:0000313" key="4">
    <source>
        <dbReference type="Proteomes" id="UP001430796"/>
    </source>
</evidence>
<dbReference type="SUPFAM" id="SSF56935">
    <property type="entry name" value="Porins"/>
    <property type="match status" value="1"/>
</dbReference>
<reference evidence="2 4" key="3">
    <citation type="submission" date="2022-01" db="EMBL/GenBank/DDBJ databases">
        <authorList>
            <person name="Zhou L.Y."/>
        </authorList>
    </citation>
    <scope>NUCLEOTIDE SEQUENCE [LARGE SCALE GENOMIC DNA]</scope>
    <source>
        <strain evidence="2 4">TLK-CK17</strain>
    </source>
</reference>
<accession>A0ABS9HTD4</accession>
<dbReference type="RefSeq" id="WP_237054196.1">
    <property type="nucleotide sequence ID" value="NZ_JAKJPO010000003.1"/>
</dbReference>
<dbReference type="EMBL" id="JAKJPO010000003">
    <property type="protein sequence ID" value="MCF7221786.1"/>
    <property type="molecule type" value="Genomic_DNA"/>
</dbReference>
<dbReference type="InterPro" id="IPR045748">
    <property type="entry name" value="DcaP"/>
</dbReference>
<reference evidence="4" key="1">
    <citation type="submission" date="2022-01" db="EMBL/GenBank/DDBJ databases">
        <title>Lysobacter chinensis sp. nov., a bacterium isolated from cow dung compost.</title>
        <authorList>
            <person name="Zhou L.Y."/>
        </authorList>
    </citation>
    <scope>NUCLEOTIDE SEQUENCE [LARGE SCALE GENOMIC DNA]</scope>
    <source>
        <strain evidence="4">TLK-CK17</strain>
    </source>
</reference>
<feature type="chain" id="PRO_5045032232" evidence="1">
    <location>
        <begin position="28"/>
        <end position="452"/>
    </location>
</feature>
<dbReference type="EMBL" id="JAKJPO010000020">
    <property type="protein sequence ID" value="MCF7223722.1"/>
    <property type="molecule type" value="Genomic_DNA"/>
</dbReference>